<dbReference type="PANTHER" id="PTHR43768">
    <property type="entry name" value="TREHALOSE 6-PHOSPHATE PHOSPHATASE"/>
    <property type="match status" value="1"/>
</dbReference>
<comment type="function">
    <text evidence="4">Removes the phosphate from trehalose 6-phosphate to produce free trehalose.</text>
</comment>
<dbReference type="EC" id="3.1.3.12" evidence="4"/>
<dbReference type="GO" id="GO:0005992">
    <property type="term" value="P:trehalose biosynthetic process"/>
    <property type="evidence" value="ECO:0007669"/>
    <property type="project" value="InterPro"/>
</dbReference>
<dbReference type="GO" id="GO:0046872">
    <property type="term" value="F:metal ion binding"/>
    <property type="evidence" value="ECO:0007669"/>
    <property type="project" value="UniProtKB-KW"/>
</dbReference>
<organism evidence="5">
    <name type="scientific">Thermodesulfovibrio autotrophicus</name>
    <dbReference type="NCBI Taxonomy" id="3118333"/>
    <lineage>
        <taxon>Bacteria</taxon>
        <taxon>Pseudomonadati</taxon>
        <taxon>Nitrospirota</taxon>
        <taxon>Thermodesulfovibrionia</taxon>
        <taxon>Thermodesulfovibrionales</taxon>
        <taxon>Thermodesulfovibrionaceae</taxon>
        <taxon>Thermodesulfovibrio</taxon>
    </lineage>
</organism>
<dbReference type="InterPro" id="IPR036412">
    <property type="entry name" value="HAD-like_sf"/>
</dbReference>
<dbReference type="InterPro" id="IPR044651">
    <property type="entry name" value="OTSB-like"/>
</dbReference>
<dbReference type="PANTHER" id="PTHR43768:SF3">
    <property type="entry name" value="TREHALOSE 6-PHOSPHATE PHOSPHATASE"/>
    <property type="match status" value="1"/>
</dbReference>
<protein>
    <recommendedName>
        <fullName evidence="4">Trehalose 6-phosphate phosphatase</fullName>
        <ecNumber evidence="4">3.1.3.12</ecNumber>
    </recommendedName>
</protein>
<reference evidence="5" key="1">
    <citation type="submission" date="2024-01" db="EMBL/GenBank/DDBJ databases">
        <title>The first autotrophic representatives of the genus Thermodesulfovibrio.</title>
        <authorList>
            <person name="Maltseva A.I."/>
            <person name="Elcheninov A.G."/>
            <person name="Kublanov I.V."/>
            <person name="Lebedinsky A.V."/>
            <person name="Frolov E.N."/>
        </authorList>
    </citation>
    <scope>NUCLEOTIDE SEQUENCE</scope>
    <source>
        <strain evidence="5">3907-1M</strain>
    </source>
</reference>
<dbReference type="EMBL" id="CP144373">
    <property type="protein sequence ID" value="XCH46199.1"/>
    <property type="molecule type" value="Genomic_DNA"/>
</dbReference>
<dbReference type="InterPro" id="IPR023214">
    <property type="entry name" value="HAD_sf"/>
</dbReference>
<evidence type="ECO:0000256" key="4">
    <source>
        <dbReference type="RuleBase" id="RU361117"/>
    </source>
</evidence>
<evidence type="ECO:0000256" key="1">
    <source>
        <dbReference type="ARBA" id="ARBA00005199"/>
    </source>
</evidence>
<keyword evidence="4" id="KW-0479">Metal-binding</keyword>
<evidence type="ECO:0000256" key="3">
    <source>
        <dbReference type="ARBA" id="ARBA00022801"/>
    </source>
</evidence>
<gene>
    <name evidence="5" type="primary">otsB</name>
    <name evidence="5" type="ORF">V4D30_07610</name>
</gene>
<dbReference type="GO" id="GO:0004805">
    <property type="term" value="F:trehalose-phosphatase activity"/>
    <property type="evidence" value="ECO:0007669"/>
    <property type="project" value="UniProtKB-EC"/>
</dbReference>
<dbReference type="SUPFAM" id="SSF56784">
    <property type="entry name" value="HAD-like"/>
    <property type="match status" value="1"/>
</dbReference>
<dbReference type="RefSeq" id="WP_353683738.1">
    <property type="nucleotide sequence ID" value="NZ_CP144373.1"/>
</dbReference>
<dbReference type="AlphaFoldDB" id="A0AAU8GUX8"/>
<comment type="pathway">
    <text evidence="1 4">Glycan biosynthesis; trehalose biosynthesis.</text>
</comment>
<comment type="cofactor">
    <cofactor evidence="4">
        <name>Mg(2+)</name>
        <dbReference type="ChEBI" id="CHEBI:18420"/>
    </cofactor>
</comment>
<dbReference type="NCBIfam" id="TIGR00685">
    <property type="entry name" value="T6PP"/>
    <property type="match status" value="1"/>
</dbReference>
<keyword evidence="4" id="KW-0460">Magnesium</keyword>
<name>A0AAU8GUX8_9BACT</name>
<dbReference type="NCBIfam" id="TIGR01484">
    <property type="entry name" value="HAD-SF-IIB"/>
    <property type="match status" value="1"/>
</dbReference>
<evidence type="ECO:0000313" key="5">
    <source>
        <dbReference type="EMBL" id="XCH46199.1"/>
    </source>
</evidence>
<comment type="catalytic activity">
    <reaction evidence="4">
        <text>alpha,alpha-trehalose 6-phosphate + H2O = alpha,alpha-trehalose + phosphate</text>
        <dbReference type="Rhea" id="RHEA:23420"/>
        <dbReference type="ChEBI" id="CHEBI:15377"/>
        <dbReference type="ChEBI" id="CHEBI:16551"/>
        <dbReference type="ChEBI" id="CHEBI:43474"/>
        <dbReference type="ChEBI" id="CHEBI:58429"/>
        <dbReference type="EC" id="3.1.3.12"/>
    </reaction>
</comment>
<comment type="similarity">
    <text evidence="2 4">Belongs to the trehalose phosphatase family.</text>
</comment>
<accession>A0AAU8GUX8</accession>
<keyword evidence="3 4" id="KW-0378">Hydrolase</keyword>
<dbReference type="InterPro" id="IPR003337">
    <property type="entry name" value="Trehalose_PPase"/>
</dbReference>
<dbReference type="Gene3D" id="3.30.70.1020">
    <property type="entry name" value="Trehalose-6-phosphate phosphatase related protein, domain 2"/>
    <property type="match status" value="1"/>
</dbReference>
<proteinExistence type="inferred from homology"/>
<dbReference type="KEGG" id="taut:V4D30_07610"/>
<dbReference type="Gene3D" id="3.40.50.1000">
    <property type="entry name" value="HAD superfamily/HAD-like"/>
    <property type="match status" value="1"/>
</dbReference>
<evidence type="ECO:0000256" key="2">
    <source>
        <dbReference type="ARBA" id="ARBA00008770"/>
    </source>
</evidence>
<sequence length="256" mass="29871">MPEYLFHSNWLDTANVKKIFLFFDFDGTLVPIMKNPEDCYLSYELKEVFKELKNKIKIGIISGRDLKDLKKRVSIKGVYYSGSHGLYIEGPEIKYINPDAERLKDYINKIYREVKKLNDKFLGMVVEKKEFSFALHYRQVDAKNRSTLKKLFSDIISNFNQDYIKILKGKMVFEVLPAVNWNKGSAVSFLISHFKGEHLPVFVGDDITDETVFSEINDKGLTVKVGYSKKTLAKYFIRNQKEVYRFIKTLKEVLNA</sequence>
<dbReference type="InterPro" id="IPR006379">
    <property type="entry name" value="HAD-SF_hydro_IIB"/>
</dbReference>
<dbReference type="Pfam" id="PF02358">
    <property type="entry name" value="Trehalose_PPase"/>
    <property type="match status" value="1"/>
</dbReference>